<dbReference type="InterPro" id="IPR028098">
    <property type="entry name" value="Glyco_trans_4-like_N"/>
</dbReference>
<gene>
    <name evidence="4" type="ORF">MC7420_7688</name>
</gene>
<keyword evidence="5" id="KW-1185">Reference proteome</keyword>
<dbReference type="AlphaFoldDB" id="B4VIQ1"/>
<dbReference type="PANTHER" id="PTHR45947">
    <property type="entry name" value="SULFOQUINOVOSYL TRANSFERASE SQD2"/>
    <property type="match status" value="1"/>
</dbReference>
<dbReference type="SUPFAM" id="SSF53756">
    <property type="entry name" value="UDP-Glycosyltransferase/glycogen phosphorylase"/>
    <property type="match status" value="1"/>
</dbReference>
<evidence type="ECO:0000313" key="4">
    <source>
        <dbReference type="EMBL" id="EDX77950.1"/>
    </source>
</evidence>
<dbReference type="GO" id="GO:0016757">
    <property type="term" value="F:glycosyltransferase activity"/>
    <property type="evidence" value="ECO:0007669"/>
    <property type="project" value="InterPro"/>
</dbReference>
<dbReference type="Proteomes" id="UP000003835">
    <property type="component" value="Unassembled WGS sequence"/>
</dbReference>
<feature type="domain" description="Glycosyltransferase subfamily 4-like N-terminal" evidence="3">
    <location>
        <begin position="116"/>
        <end position="219"/>
    </location>
</feature>
<evidence type="ECO:0000259" key="3">
    <source>
        <dbReference type="Pfam" id="PF13439"/>
    </source>
</evidence>
<sequence>MLSTELNRIGYVLKRYPRYSETFVVNEILAHEAAGLEIDIFALRPPAETHFQNIISQVRAPVYYIRKPIQGRVSESLNSLNPTAASFFWAELQEASKIIPDFWTKLEFAQGEKASTVYQAAWLAREVRLKNISHLHAHFGTVATSVARLAAHFAGIPYTFTAHAKDIFHESVEPEDMKRKLQDAASVITVSDYNLKYLQQMYGTASAPIQRIYNGLNLNQLGYKSPQERPPTILSVSRLVEKKGVSVLIDACAILAHRGCSFHCKIIGSGSLEATLREQIQRLGLESTVEIIGSRPQNEVFEHIQNAAVFAAPYIIGSDGNREGLPTVLLETMALGTPCVATDVTGIPEVVRHEETGLMVAQHDSQALANALEHLLINPSLRVKLATKARQLIESEFDIYRNTAVLRTIFNQVVNQDKLQSSPVVSNHISSTNQQDNVSFAQNV</sequence>
<dbReference type="InterPro" id="IPR001296">
    <property type="entry name" value="Glyco_trans_1"/>
</dbReference>
<feature type="region of interest" description="Disordered" evidence="1">
    <location>
        <begin position="425"/>
        <end position="444"/>
    </location>
</feature>
<dbReference type="InterPro" id="IPR050194">
    <property type="entry name" value="Glycosyltransferase_grp1"/>
</dbReference>
<dbReference type="PANTHER" id="PTHR45947:SF14">
    <property type="entry name" value="SLL1723 PROTEIN"/>
    <property type="match status" value="1"/>
</dbReference>
<evidence type="ECO:0000313" key="5">
    <source>
        <dbReference type="Proteomes" id="UP000003835"/>
    </source>
</evidence>
<dbReference type="EMBL" id="DS989842">
    <property type="protein sequence ID" value="EDX77950.1"/>
    <property type="molecule type" value="Genomic_DNA"/>
</dbReference>
<evidence type="ECO:0000259" key="2">
    <source>
        <dbReference type="Pfam" id="PF00534"/>
    </source>
</evidence>
<feature type="domain" description="Glycosyl transferase family 1" evidence="2">
    <location>
        <begin position="227"/>
        <end position="391"/>
    </location>
</feature>
<dbReference type="Pfam" id="PF13439">
    <property type="entry name" value="Glyco_transf_4"/>
    <property type="match status" value="1"/>
</dbReference>
<dbReference type="OrthoDB" id="503519at2"/>
<reference evidence="4 5" key="1">
    <citation type="submission" date="2008-07" db="EMBL/GenBank/DDBJ databases">
        <authorList>
            <person name="Tandeau de Marsac N."/>
            <person name="Ferriera S."/>
            <person name="Johnson J."/>
            <person name="Kravitz S."/>
            <person name="Beeson K."/>
            <person name="Sutton G."/>
            <person name="Rogers Y.-H."/>
            <person name="Friedman R."/>
            <person name="Frazier M."/>
            <person name="Venter J.C."/>
        </authorList>
    </citation>
    <scope>NUCLEOTIDE SEQUENCE [LARGE SCALE GENOMIC DNA]</scope>
    <source>
        <strain evidence="4 5">PCC 7420</strain>
    </source>
</reference>
<dbReference type="Pfam" id="PF00534">
    <property type="entry name" value="Glycos_transf_1"/>
    <property type="match status" value="1"/>
</dbReference>
<proteinExistence type="predicted"/>
<name>B4VIQ1_9CYAN</name>
<dbReference type="HOGENOM" id="CLU_009583_14_2_3"/>
<organism evidence="4 5">
    <name type="scientific">Coleofasciculus chthonoplastes PCC 7420</name>
    <dbReference type="NCBI Taxonomy" id="118168"/>
    <lineage>
        <taxon>Bacteria</taxon>
        <taxon>Bacillati</taxon>
        <taxon>Cyanobacteriota</taxon>
        <taxon>Cyanophyceae</taxon>
        <taxon>Coleofasciculales</taxon>
        <taxon>Coleofasciculaceae</taxon>
        <taxon>Coleofasciculus</taxon>
    </lineage>
</organism>
<dbReference type="Gene3D" id="3.40.50.2000">
    <property type="entry name" value="Glycogen Phosphorylase B"/>
    <property type="match status" value="2"/>
</dbReference>
<protein>
    <submittedName>
        <fullName evidence="4">Glycosyl transferase, group 1 family protein</fullName>
    </submittedName>
</protein>
<dbReference type="eggNOG" id="COG0438">
    <property type="taxonomic scope" value="Bacteria"/>
</dbReference>
<evidence type="ECO:0000256" key="1">
    <source>
        <dbReference type="SAM" id="MobiDB-lite"/>
    </source>
</evidence>
<keyword evidence="4" id="KW-0808">Transferase</keyword>
<dbReference type="STRING" id="118168.MC7420_7688"/>
<accession>B4VIQ1</accession>
<dbReference type="RefSeq" id="WP_006098386.1">
    <property type="nucleotide sequence ID" value="NZ_DS989842.1"/>
</dbReference>